<dbReference type="Proteomes" id="UP000008144">
    <property type="component" value="Chromosome 1"/>
</dbReference>
<evidence type="ECO:0000256" key="6">
    <source>
        <dbReference type="ARBA" id="ARBA00022833"/>
    </source>
</evidence>
<dbReference type="PROSITE" id="PS50016">
    <property type="entry name" value="ZF_PHD_2"/>
    <property type="match status" value="1"/>
</dbReference>
<name>F6PRK2_CIOIN</name>
<dbReference type="SUPFAM" id="SSF82708">
    <property type="entry name" value="R3H domain"/>
    <property type="match status" value="1"/>
</dbReference>
<evidence type="ECO:0000259" key="14">
    <source>
        <dbReference type="PROSITE" id="PS51061"/>
    </source>
</evidence>
<dbReference type="PROSITE" id="PS50089">
    <property type="entry name" value="ZF_RING_2"/>
    <property type="match status" value="1"/>
</dbReference>
<dbReference type="GO" id="GO:0000977">
    <property type="term" value="F:RNA polymerase II transcription regulatory region sequence-specific DNA binding"/>
    <property type="evidence" value="ECO:0000318"/>
    <property type="project" value="GO_Central"/>
</dbReference>
<evidence type="ECO:0000256" key="8">
    <source>
        <dbReference type="ARBA" id="ARBA00023163"/>
    </source>
</evidence>
<dbReference type="GeneTree" id="ENSGT00940000156325"/>
<evidence type="ECO:0000256" key="2">
    <source>
        <dbReference type="ARBA" id="ARBA00007269"/>
    </source>
</evidence>
<keyword evidence="5 10" id="KW-0863">Zinc-finger</keyword>
<dbReference type="PANTHER" id="PTHR12360">
    <property type="entry name" value="NUCLEAR TRANSCRIPTION FACTOR, X-BOX BINDING 1 NFX1"/>
    <property type="match status" value="1"/>
</dbReference>
<dbReference type="GO" id="GO:0005634">
    <property type="term" value="C:nucleus"/>
    <property type="evidence" value="ECO:0000318"/>
    <property type="project" value="GO_Central"/>
</dbReference>
<keyword evidence="7" id="KW-0805">Transcription regulation</keyword>
<reference evidence="15" key="2">
    <citation type="journal article" date="2008" name="Genome Biol.">
        <title>Improved genome assembly and evidence-based global gene model set for the chordate Ciona intestinalis: new insight into intron and operon populations.</title>
        <authorList>
            <person name="Satou Y."/>
            <person name="Mineta K."/>
            <person name="Ogasawara M."/>
            <person name="Sasakura Y."/>
            <person name="Shoguchi E."/>
            <person name="Ueno K."/>
            <person name="Yamada L."/>
            <person name="Matsumoto J."/>
            <person name="Wasserscheid J."/>
            <person name="Dewar K."/>
            <person name="Wiley G.B."/>
            <person name="Macmil S.L."/>
            <person name="Roe B.A."/>
            <person name="Zeller R.W."/>
            <person name="Hastings K.E."/>
            <person name="Lemaire P."/>
            <person name="Lindquist E."/>
            <person name="Endo T."/>
            <person name="Hotta K."/>
            <person name="Inaba K."/>
        </authorList>
    </citation>
    <scope>NUCLEOTIDE SEQUENCE [LARGE SCALE GENOMIC DNA]</scope>
    <source>
        <strain evidence="15">wild type</strain>
    </source>
</reference>
<dbReference type="GO" id="GO:0008270">
    <property type="term" value="F:zinc ion binding"/>
    <property type="evidence" value="ECO:0007669"/>
    <property type="project" value="UniProtKB-KW"/>
</dbReference>
<dbReference type="SMART" id="SM00438">
    <property type="entry name" value="ZnF_NFX"/>
    <property type="match status" value="9"/>
</dbReference>
<dbReference type="GO" id="GO:0000981">
    <property type="term" value="F:DNA-binding transcription factor activity, RNA polymerase II-specific"/>
    <property type="evidence" value="ECO:0000318"/>
    <property type="project" value="GO_Central"/>
</dbReference>
<feature type="region of interest" description="Disordered" evidence="11">
    <location>
        <begin position="144"/>
        <end position="249"/>
    </location>
</feature>
<dbReference type="InterPro" id="IPR001374">
    <property type="entry name" value="R3H_dom"/>
</dbReference>
<reference evidence="15" key="4">
    <citation type="submission" date="2025-09" db="UniProtKB">
        <authorList>
            <consortium name="Ensembl"/>
        </authorList>
    </citation>
    <scope>IDENTIFICATION</scope>
</reference>
<organism evidence="15 16">
    <name type="scientific">Ciona intestinalis</name>
    <name type="common">Transparent sea squirt</name>
    <name type="synonym">Ascidia intestinalis</name>
    <dbReference type="NCBI Taxonomy" id="7719"/>
    <lineage>
        <taxon>Eukaryota</taxon>
        <taxon>Metazoa</taxon>
        <taxon>Chordata</taxon>
        <taxon>Tunicata</taxon>
        <taxon>Ascidiacea</taxon>
        <taxon>Phlebobranchia</taxon>
        <taxon>Cionidae</taxon>
        <taxon>Ciona</taxon>
    </lineage>
</organism>
<keyword evidence="16" id="KW-1185">Reference proteome</keyword>
<feature type="region of interest" description="Disordered" evidence="11">
    <location>
        <begin position="1012"/>
        <end position="1123"/>
    </location>
</feature>
<evidence type="ECO:0000313" key="15">
    <source>
        <dbReference type="Ensembl" id="ENSCINP00000009826.3"/>
    </source>
</evidence>
<evidence type="ECO:0000259" key="12">
    <source>
        <dbReference type="PROSITE" id="PS50016"/>
    </source>
</evidence>
<feature type="compositionally biased region" description="Polar residues" evidence="11">
    <location>
        <begin position="1028"/>
        <end position="1045"/>
    </location>
</feature>
<feature type="compositionally biased region" description="Basic and acidic residues" evidence="11">
    <location>
        <begin position="171"/>
        <end position="182"/>
    </location>
</feature>
<dbReference type="InterPro" id="IPR036867">
    <property type="entry name" value="R3H_dom_sf"/>
</dbReference>
<evidence type="ECO:0000256" key="7">
    <source>
        <dbReference type="ARBA" id="ARBA00023015"/>
    </source>
</evidence>
<feature type="domain" description="R3H" evidence="14">
    <location>
        <begin position="897"/>
        <end position="965"/>
    </location>
</feature>
<dbReference type="AlphaFoldDB" id="F6PRK2"/>
<reference evidence="16" key="1">
    <citation type="journal article" date="2002" name="Science">
        <title>The draft genome of Ciona intestinalis: insights into chordate and vertebrate origins.</title>
        <authorList>
            <person name="Dehal P."/>
            <person name="Satou Y."/>
            <person name="Campbell R.K."/>
            <person name="Chapman J."/>
            <person name="Degnan B."/>
            <person name="De Tomaso A."/>
            <person name="Davidson B."/>
            <person name="Di Gregorio A."/>
            <person name="Gelpke M."/>
            <person name="Goodstein D.M."/>
            <person name="Harafuji N."/>
            <person name="Hastings K.E."/>
            <person name="Ho I."/>
            <person name="Hotta K."/>
            <person name="Huang W."/>
            <person name="Kawashima T."/>
            <person name="Lemaire P."/>
            <person name="Martinez D."/>
            <person name="Meinertzhagen I.A."/>
            <person name="Necula S."/>
            <person name="Nonaka M."/>
            <person name="Putnam N."/>
            <person name="Rash S."/>
            <person name="Saiga H."/>
            <person name="Satake M."/>
            <person name="Terry A."/>
            <person name="Yamada L."/>
            <person name="Wang H.G."/>
            <person name="Awazu S."/>
            <person name="Azumi K."/>
            <person name="Boore J."/>
            <person name="Branno M."/>
            <person name="Chin-Bow S."/>
            <person name="DeSantis R."/>
            <person name="Doyle S."/>
            <person name="Francino P."/>
            <person name="Keys D.N."/>
            <person name="Haga S."/>
            <person name="Hayashi H."/>
            <person name="Hino K."/>
            <person name="Imai K.S."/>
            <person name="Inaba K."/>
            <person name="Kano S."/>
            <person name="Kobayashi K."/>
            <person name="Kobayashi M."/>
            <person name="Lee B.I."/>
            <person name="Makabe K.W."/>
            <person name="Manohar C."/>
            <person name="Matassi G."/>
            <person name="Medina M."/>
            <person name="Mochizuki Y."/>
            <person name="Mount S."/>
            <person name="Morishita T."/>
            <person name="Miura S."/>
            <person name="Nakayama A."/>
            <person name="Nishizaka S."/>
            <person name="Nomoto H."/>
            <person name="Ohta F."/>
            <person name="Oishi K."/>
            <person name="Rigoutsos I."/>
            <person name="Sano M."/>
            <person name="Sasaki A."/>
            <person name="Sasakura Y."/>
            <person name="Shoguchi E."/>
            <person name="Shin-i T."/>
            <person name="Spagnuolo A."/>
            <person name="Stainier D."/>
            <person name="Suzuki M.M."/>
            <person name="Tassy O."/>
            <person name="Takatori N."/>
            <person name="Tokuoka M."/>
            <person name="Yagi K."/>
            <person name="Yoshizaki F."/>
            <person name="Wada S."/>
            <person name="Zhang C."/>
            <person name="Hyatt P.D."/>
            <person name="Larimer F."/>
            <person name="Detter C."/>
            <person name="Doggett N."/>
            <person name="Glavina T."/>
            <person name="Hawkins T."/>
            <person name="Richardson P."/>
            <person name="Lucas S."/>
            <person name="Kohara Y."/>
            <person name="Levine M."/>
            <person name="Satoh N."/>
            <person name="Rokhsar D.S."/>
        </authorList>
    </citation>
    <scope>NUCLEOTIDE SEQUENCE [LARGE SCALE GENOMIC DNA]</scope>
</reference>
<dbReference type="CTD" id="778694"/>
<dbReference type="CDD" id="cd16696">
    <property type="entry name" value="RING-CH-C4HC3_NFX1"/>
    <property type="match status" value="1"/>
</dbReference>
<evidence type="ECO:0000256" key="10">
    <source>
        <dbReference type="PROSITE-ProRule" id="PRU00175"/>
    </source>
</evidence>
<keyword evidence="3" id="KW-0479">Metal-binding</keyword>
<evidence type="ECO:0000256" key="5">
    <source>
        <dbReference type="ARBA" id="ARBA00022771"/>
    </source>
</evidence>
<dbReference type="GeneID" id="778694"/>
<sequence>MSFGKTVYGGFPGPPDGRNHDSANQDNLSRRYSHHHHGSQSEQYHQDVPVAEFYGGPHSGYIPHEVNYDGNYHQHNLYYGSPAGFTNPPTYFGPHYGMTGGSSTFPMVNMPHGFEPNYYTEDATVGYPETNSFQRTTLMDNASAAGKSRRFSRQRNVKEAGASGEVNMQFADEHSSSKNNKEKRSHSSKQPIRFSHQKVNGVENPNRQKKDSSNKKSEARAKHENKLSEEKATKRISSKESKKSEVMKVDKRDQASVLHEQLTSGTYECMVCCDHVRPPQAVWSCGTCYNVFHMGCIKKWARSPAARIEESGWRCPGCQNVTPKIPASYYCFCGKQKEPEYRKGEMPHSCGELCGKARKNNPDCKHPCNILCHPGPCPQCPATIMKRCRCGRVTSRVRCSQQKNFMCSEKCGKKKKCGRHFCEKVCHAGKCEDCDVIVKQSCYCGGSVREVNCGSNEHNKQPLDKDEGCYSCANVCGKTLLCGNHKCEDLCHPGACKPCPLLPSLLKVCPCTQTKLSDMKGEDGTEIRRKICTDPVPTCGKICNKPTSCGGEEIHLCKLPCHHGPCLPCVDGESTIKCRCGKSEKEVPCSEFVKMETYICDRRCNKKRKCGKHKCGQMCCLDTEHACMQICGRKLTCGNHRCDETCHRGACHTCYNVSFDELRCYCNDKVIFPPIPCGMKPPECNNECTRMHPCTHPIRHSCHTEENCPPCVELVKKTCNCGRTVRGNIMCHITNVSCGAPCSKMLACGHKCQRPCHKGACCEDGEPCKQPCSIMRVECIHPCANPCHYGGPCPNTLCQATVTVKCECGRREEQVECSAGGAVYQSMSSAAFATKSNDAINIDKMLQTRGLQCDEECSIAARNKRFAEALRISDAEYGSKLKQQYSDFLMNMAKTDLAFIRTVEKDLINLVESVSWLDTTKQSHPFPSMKRDKRQAVHELAEAFQCKSESLDEEPNRNVVATATKNVSKQPTPLLSDFIMEQVTTEKTYASAKSVQPKGRVLSSVKLVSLRSAKSSEATGRPGIFNRKPSTGGATASTFKPSSTRYEVPRSSLHRLTPASDGRNNRPRFPQVTSQDAVRPSVSRPEVKPSVKKYAPPHQRVTPAAGSSSTDKSNVIDYFDMTD</sequence>
<dbReference type="InterPro" id="IPR034078">
    <property type="entry name" value="NFX1_fam"/>
</dbReference>
<dbReference type="InParanoid" id="F6PRK2"/>
<dbReference type="PROSITE" id="PS51061">
    <property type="entry name" value="R3H"/>
    <property type="match status" value="1"/>
</dbReference>
<dbReference type="STRING" id="7719.ENSCINP00000009826"/>
<protein>
    <submittedName>
        <fullName evidence="15">Transcription factor protein</fullName>
    </submittedName>
</protein>
<dbReference type="CDD" id="cd02643">
    <property type="entry name" value="R3H_NF-X1"/>
    <property type="match status" value="1"/>
</dbReference>
<dbReference type="SMART" id="SM00393">
    <property type="entry name" value="R3H"/>
    <property type="match status" value="1"/>
</dbReference>
<evidence type="ECO:0000313" key="16">
    <source>
        <dbReference type="Proteomes" id="UP000008144"/>
    </source>
</evidence>
<dbReference type="Ensembl" id="ENSCINT00000009826.3">
    <property type="protein sequence ID" value="ENSCINP00000009826.3"/>
    <property type="gene ID" value="ENSCING00000004746.3"/>
</dbReference>
<feature type="region of interest" description="Disordered" evidence="11">
    <location>
        <begin position="1"/>
        <end position="45"/>
    </location>
</feature>
<evidence type="ECO:0000256" key="11">
    <source>
        <dbReference type="SAM" id="MobiDB-lite"/>
    </source>
</evidence>
<dbReference type="CDD" id="cd06008">
    <property type="entry name" value="NF-X1-zinc-finger"/>
    <property type="match status" value="8"/>
</dbReference>
<dbReference type="FunCoup" id="F6PRK2">
    <property type="interactions" value="913"/>
</dbReference>
<evidence type="ECO:0000259" key="13">
    <source>
        <dbReference type="PROSITE" id="PS50089"/>
    </source>
</evidence>
<proteinExistence type="inferred from homology"/>
<dbReference type="SUPFAM" id="SSF57850">
    <property type="entry name" value="RING/U-box"/>
    <property type="match status" value="1"/>
</dbReference>
<dbReference type="FunFam" id="3.30.1370.50:FF:000011">
    <property type="entry name" value="Transcriptional repressor NF-X1"/>
    <property type="match status" value="1"/>
</dbReference>
<dbReference type="HOGENOM" id="CLU_005714_1_1_1"/>
<keyword evidence="6" id="KW-0862">Zinc</keyword>
<evidence type="ECO:0000256" key="4">
    <source>
        <dbReference type="ARBA" id="ARBA00022737"/>
    </source>
</evidence>
<dbReference type="InterPro" id="IPR000967">
    <property type="entry name" value="Znf_NFX1"/>
</dbReference>
<dbReference type="Gene3D" id="3.30.1370.50">
    <property type="entry name" value="R3H-like domain"/>
    <property type="match status" value="1"/>
</dbReference>
<dbReference type="OMA" id="CPHPCDS"/>
<feature type="domain" description="RING-type" evidence="13">
    <location>
        <begin position="269"/>
        <end position="319"/>
    </location>
</feature>
<dbReference type="InterPro" id="IPR034076">
    <property type="entry name" value="R3H_NF-X1"/>
</dbReference>
<accession>A0A1W5BDQ4</accession>
<dbReference type="EMBL" id="EAAA01000330">
    <property type="status" value="NOT_ANNOTATED_CDS"/>
    <property type="molecule type" value="Genomic_DNA"/>
</dbReference>
<dbReference type="Pfam" id="PF01422">
    <property type="entry name" value="zf-NF-X1"/>
    <property type="match status" value="8"/>
</dbReference>
<dbReference type="RefSeq" id="XP_026693276.1">
    <property type="nucleotide sequence ID" value="XM_026837475.1"/>
</dbReference>
<feature type="domain" description="PHD-type" evidence="12">
    <location>
        <begin position="266"/>
        <end position="321"/>
    </location>
</feature>
<gene>
    <name evidence="15" type="primary">nf-x-like</name>
</gene>
<keyword evidence="9" id="KW-0539">Nucleus</keyword>
<feature type="compositionally biased region" description="Basic and acidic residues" evidence="11">
    <location>
        <begin position="206"/>
        <end position="249"/>
    </location>
</feature>
<dbReference type="InterPro" id="IPR001841">
    <property type="entry name" value="Znf_RING"/>
</dbReference>
<keyword evidence="8" id="KW-0804">Transcription</keyword>
<reference evidence="15" key="3">
    <citation type="submission" date="2025-08" db="UniProtKB">
        <authorList>
            <consortium name="Ensembl"/>
        </authorList>
    </citation>
    <scope>IDENTIFICATION</scope>
</reference>
<dbReference type="InterPro" id="IPR019787">
    <property type="entry name" value="Znf_PHD-finger"/>
</dbReference>
<dbReference type="GO" id="GO:0000122">
    <property type="term" value="P:negative regulation of transcription by RNA polymerase II"/>
    <property type="evidence" value="ECO:0000318"/>
    <property type="project" value="GO_Central"/>
</dbReference>
<evidence type="ECO:0000256" key="1">
    <source>
        <dbReference type="ARBA" id="ARBA00004123"/>
    </source>
</evidence>
<evidence type="ECO:0000256" key="9">
    <source>
        <dbReference type="ARBA" id="ARBA00023242"/>
    </source>
</evidence>
<dbReference type="Pfam" id="PF01424">
    <property type="entry name" value="R3H"/>
    <property type="match status" value="1"/>
</dbReference>
<dbReference type="PANTHER" id="PTHR12360:SF12">
    <property type="entry name" value="TRANSCRIPTIONAL REPRESSOR NF-X1"/>
    <property type="match status" value="1"/>
</dbReference>
<keyword evidence="4" id="KW-0677">Repeat</keyword>
<evidence type="ECO:0000256" key="3">
    <source>
        <dbReference type="ARBA" id="ARBA00022723"/>
    </source>
</evidence>
<comment type="subcellular location">
    <subcellularLocation>
        <location evidence="1">Nucleus</location>
    </subcellularLocation>
</comment>
<accession>F6PRK2</accession>
<comment type="similarity">
    <text evidence="2">Belongs to the NFX1 family.</text>
</comment>